<dbReference type="InterPro" id="IPR009387">
    <property type="entry name" value="HigB-2"/>
</dbReference>
<organism evidence="1 2">
    <name type="scientific">Geoalkalibacter halelectricus</name>
    <dbReference type="NCBI Taxonomy" id="2847045"/>
    <lineage>
        <taxon>Bacteria</taxon>
        <taxon>Pseudomonadati</taxon>
        <taxon>Thermodesulfobacteriota</taxon>
        <taxon>Desulfuromonadia</taxon>
        <taxon>Desulfuromonadales</taxon>
        <taxon>Geoalkalibacteraceae</taxon>
        <taxon>Geoalkalibacter</taxon>
    </lineage>
</organism>
<keyword evidence="2" id="KW-1185">Reference proteome</keyword>
<reference evidence="1" key="1">
    <citation type="journal article" date="2022" name="Environ. Microbiol.">
        <title>Geoalkalibacter halelectricus SAP #1 sp. nov. possessing extracellular electron transfer and mineral#reducing capabilities from a haloalkaline environment.</title>
        <authorList>
            <person name="Yadav S."/>
            <person name="Singh R."/>
            <person name="Sundharam S.S."/>
            <person name="Chaudhary S."/>
            <person name="Krishnamurthi S."/>
            <person name="Patil S.A."/>
        </authorList>
    </citation>
    <scope>NUCLEOTIDE SEQUENCE</scope>
    <source>
        <strain evidence="1">SAP-1</strain>
    </source>
</reference>
<dbReference type="RefSeq" id="WP_260748658.1">
    <property type="nucleotide sequence ID" value="NZ_CP092109.1"/>
</dbReference>
<evidence type="ECO:0000313" key="2">
    <source>
        <dbReference type="Proteomes" id="UP001060414"/>
    </source>
</evidence>
<dbReference type="PIRSF" id="PIRSF039032">
    <property type="entry name" value="HigB-2"/>
    <property type="match status" value="1"/>
</dbReference>
<dbReference type="EMBL" id="CP092109">
    <property type="protein sequence ID" value="UWZ80301.1"/>
    <property type="molecule type" value="Genomic_DNA"/>
</dbReference>
<accession>A0ABY5ZST6</accession>
<protein>
    <submittedName>
        <fullName evidence="1">Type II toxin-antitoxin system RelE/ParE family toxin</fullName>
    </submittedName>
</protein>
<dbReference type="Pfam" id="PF06296">
    <property type="entry name" value="RelE"/>
    <property type="match status" value="1"/>
</dbReference>
<gene>
    <name evidence="1" type="ORF">L9S41_02600</name>
</gene>
<proteinExistence type="predicted"/>
<evidence type="ECO:0000313" key="1">
    <source>
        <dbReference type="EMBL" id="UWZ80301.1"/>
    </source>
</evidence>
<sequence>MLFIESSIFRRYLANYLTEDEFRGLQLFLAENPEAGAIVKGSGGLRKLRWRASGQGKRGGLRVIYYWQVREKQIYLLTLYAKNEVTDLSPEEVAALRKMVEVWNQ</sequence>
<dbReference type="Proteomes" id="UP001060414">
    <property type="component" value="Chromosome"/>
</dbReference>
<name>A0ABY5ZST6_9BACT</name>